<evidence type="ECO:0000313" key="3">
    <source>
        <dbReference type="Proteomes" id="UP001150238"/>
    </source>
</evidence>
<keyword evidence="1" id="KW-0812">Transmembrane</keyword>
<protein>
    <submittedName>
        <fullName evidence="2">Uncharacterized protein</fullName>
    </submittedName>
</protein>
<feature type="transmembrane region" description="Helical" evidence="1">
    <location>
        <begin position="243"/>
        <end position="260"/>
    </location>
</feature>
<keyword evidence="1" id="KW-0472">Membrane</keyword>
<feature type="transmembrane region" description="Helical" evidence="1">
    <location>
        <begin position="80"/>
        <end position="106"/>
    </location>
</feature>
<keyword evidence="1" id="KW-1133">Transmembrane helix</keyword>
<comment type="caution">
    <text evidence="2">The sequence shown here is derived from an EMBL/GenBank/DDBJ whole genome shotgun (WGS) entry which is preliminary data.</text>
</comment>
<feature type="transmembrane region" description="Helical" evidence="1">
    <location>
        <begin position="118"/>
        <end position="141"/>
    </location>
</feature>
<accession>A0A9W9DFE1</accession>
<organism evidence="2 3">
    <name type="scientific">Lentinula lateritia</name>
    <dbReference type="NCBI Taxonomy" id="40482"/>
    <lineage>
        <taxon>Eukaryota</taxon>
        <taxon>Fungi</taxon>
        <taxon>Dikarya</taxon>
        <taxon>Basidiomycota</taxon>
        <taxon>Agaricomycotina</taxon>
        <taxon>Agaricomycetes</taxon>
        <taxon>Agaricomycetidae</taxon>
        <taxon>Agaricales</taxon>
        <taxon>Marasmiineae</taxon>
        <taxon>Omphalotaceae</taxon>
        <taxon>Lentinula</taxon>
    </lineage>
</organism>
<feature type="transmembrane region" description="Helical" evidence="1">
    <location>
        <begin position="6"/>
        <end position="29"/>
    </location>
</feature>
<evidence type="ECO:0000256" key="1">
    <source>
        <dbReference type="SAM" id="Phobius"/>
    </source>
</evidence>
<dbReference type="Proteomes" id="UP001150238">
    <property type="component" value="Unassembled WGS sequence"/>
</dbReference>
<dbReference type="AlphaFoldDB" id="A0A9W9DFE1"/>
<reference evidence="2" key="1">
    <citation type="submission" date="2022-08" db="EMBL/GenBank/DDBJ databases">
        <authorList>
            <consortium name="DOE Joint Genome Institute"/>
            <person name="Min B."/>
            <person name="Riley R."/>
            <person name="Sierra-Patev S."/>
            <person name="Naranjo-Ortiz M."/>
            <person name="Looney B."/>
            <person name="Konkel Z."/>
            <person name="Slot J.C."/>
            <person name="Sakamoto Y."/>
            <person name="Steenwyk J.L."/>
            <person name="Rokas A."/>
            <person name="Carro J."/>
            <person name="Camarero S."/>
            <person name="Ferreira P."/>
            <person name="Molpeceres G."/>
            <person name="Ruiz-Duenas F.J."/>
            <person name="Serrano A."/>
            <person name="Henrissat B."/>
            <person name="Drula E."/>
            <person name="Hughes K.W."/>
            <person name="Mata J.L."/>
            <person name="Ishikawa N.K."/>
            <person name="Vargas-Isla R."/>
            <person name="Ushijima S."/>
            <person name="Smith C.A."/>
            <person name="Ahrendt S."/>
            <person name="Andreopoulos W."/>
            <person name="He G."/>
            <person name="Labutti K."/>
            <person name="Lipzen A."/>
            <person name="Ng V."/>
            <person name="Sandor L."/>
            <person name="Barry K."/>
            <person name="Martinez A.T."/>
            <person name="Xiao Y."/>
            <person name="Gibbons J.G."/>
            <person name="Terashima K."/>
            <person name="Hibbett D.S."/>
            <person name="Grigoriev I.V."/>
        </authorList>
    </citation>
    <scope>NUCLEOTIDE SEQUENCE</scope>
    <source>
        <strain evidence="2">Sp2 HRB7682 ss15</strain>
    </source>
</reference>
<feature type="transmembrane region" description="Helical" evidence="1">
    <location>
        <begin position="209"/>
        <end position="231"/>
    </location>
</feature>
<gene>
    <name evidence="2" type="ORF">C8J55DRAFT_527341</name>
</gene>
<proteinExistence type="predicted"/>
<feature type="transmembrane region" description="Helical" evidence="1">
    <location>
        <begin position="161"/>
        <end position="189"/>
    </location>
</feature>
<reference evidence="2" key="2">
    <citation type="journal article" date="2023" name="Proc. Natl. Acad. Sci. U.S.A.">
        <title>A global phylogenomic analysis of the shiitake genus Lentinula.</title>
        <authorList>
            <person name="Sierra-Patev S."/>
            <person name="Min B."/>
            <person name="Naranjo-Ortiz M."/>
            <person name="Looney B."/>
            <person name="Konkel Z."/>
            <person name="Slot J.C."/>
            <person name="Sakamoto Y."/>
            <person name="Steenwyk J.L."/>
            <person name="Rokas A."/>
            <person name="Carro J."/>
            <person name="Camarero S."/>
            <person name="Ferreira P."/>
            <person name="Molpeceres G."/>
            <person name="Ruiz-Duenas F.J."/>
            <person name="Serrano A."/>
            <person name="Henrissat B."/>
            <person name="Drula E."/>
            <person name="Hughes K.W."/>
            <person name="Mata J.L."/>
            <person name="Ishikawa N.K."/>
            <person name="Vargas-Isla R."/>
            <person name="Ushijima S."/>
            <person name="Smith C.A."/>
            <person name="Donoghue J."/>
            <person name="Ahrendt S."/>
            <person name="Andreopoulos W."/>
            <person name="He G."/>
            <person name="LaButti K."/>
            <person name="Lipzen A."/>
            <person name="Ng V."/>
            <person name="Riley R."/>
            <person name="Sandor L."/>
            <person name="Barry K."/>
            <person name="Martinez A.T."/>
            <person name="Xiao Y."/>
            <person name="Gibbons J.G."/>
            <person name="Terashima K."/>
            <person name="Grigoriev I.V."/>
            <person name="Hibbett D."/>
        </authorList>
    </citation>
    <scope>NUCLEOTIDE SEQUENCE</scope>
    <source>
        <strain evidence="2">Sp2 HRB7682 ss15</strain>
    </source>
</reference>
<name>A0A9W9DFE1_9AGAR</name>
<dbReference type="EMBL" id="JANVFS010000045">
    <property type="protein sequence ID" value="KAJ4466484.1"/>
    <property type="molecule type" value="Genomic_DNA"/>
</dbReference>
<sequence length="288" mass="31371">MILAAKIIAFNTIEAIGLAGAFAITITALLSPSIPRLSTWYLVLCSSGVYSLSMLLLAIAHAQSGAEPNSTLCLIQGALIYSAAIWLMGSVCMFSVQFYLTVLFYSKQYSGLIHRESKLLSVGMVSIFMCVTVSLLIYGTLLPHIVVRSPQQFYCHFSSEIGVSIVAVFGVLFAIVAVFCEYHTGVLLYRHWNTVDIYQQSNGTLSIGVLARLAGFSLVSILSVSSCALFMFQSDSNQSFEYIILYTVVVANADVPLLGLNKSIIRAWMFWKKTGTSAEQYSGQVSGP</sequence>
<evidence type="ECO:0000313" key="2">
    <source>
        <dbReference type="EMBL" id="KAJ4466484.1"/>
    </source>
</evidence>